<gene>
    <name evidence="1" type="ORF">BHLFYP23_00979</name>
</gene>
<evidence type="ECO:0000313" key="1">
    <source>
        <dbReference type="EMBL" id="VYT27635.1"/>
    </source>
</evidence>
<accession>A0A6N2VAG7</accession>
<dbReference type="Gene3D" id="3.60.21.10">
    <property type="match status" value="1"/>
</dbReference>
<dbReference type="SUPFAM" id="SSF56300">
    <property type="entry name" value="Metallo-dependent phosphatases"/>
    <property type="match status" value="1"/>
</dbReference>
<dbReference type="InterPro" id="IPR029052">
    <property type="entry name" value="Metallo-depent_PP-like"/>
</dbReference>
<protein>
    <recommendedName>
        <fullName evidence="2">Calcineurin-like phosphoesterase domain-containing protein</fullName>
    </recommendedName>
</protein>
<evidence type="ECO:0008006" key="2">
    <source>
        <dbReference type="Google" id="ProtNLM"/>
    </source>
</evidence>
<name>A0A6N2VAG7_BLAHA</name>
<dbReference type="EMBL" id="CACRSY010000016">
    <property type="protein sequence ID" value="VYT27635.1"/>
    <property type="molecule type" value="Genomic_DNA"/>
</dbReference>
<reference evidence="1" key="1">
    <citation type="submission" date="2019-11" db="EMBL/GenBank/DDBJ databases">
        <authorList>
            <person name="Feng L."/>
        </authorList>
    </citation>
    <scope>NUCLEOTIDE SEQUENCE</scope>
    <source>
        <strain evidence="1">BhanseniiLFYP23</strain>
    </source>
</reference>
<proteinExistence type="predicted"/>
<dbReference type="RefSeq" id="WP_156342695.1">
    <property type="nucleotide sequence ID" value="NZ_CACRSY010000016.1"/>
</dbReference>
<sequence>MRECVPAKEAELAQQHQLYEPMLYYGSNPKIAIDYISDIHLLHHAKYFDGDIQKCIKVIAKSLYKSQNELVQTSRNTGIQLFLGDISTDVNVTINFYKQYRLHFIYQQYKKFRKQIWDKNRILSFKKEQIQYKKRYDILLRYIEKVKVDIETSKSSISQYINYGKVIAPKGSLAQIENYLNSNYYKKRDLPNFVTNKILEIANLYEKLSLLNKTLFRLEGMLDTTCPDIPMCLSDFKYTHSLIGVIILGNHEYVGFSNVETALKFYKEKLEPLGYHILQNQVLELSNAIIYGGSGFAKYNTQFNANNLKNCDAMMGNRSYEIEQTTLFEKKYVKAKEYALKTGKCFICATHYPVKDCLDKFDREAIYFSGHTHQNERIRSSDKVVYADNQIGYHNKGNFNGMIQFKRATTDCVRNPYDDLPDGYYQTTQEDYMQFYEYIGEYIGEGKLIKKRCQNGKLYVIKSCNYYGFFILNNNGISIVNGGKTKKIALSQNIEWIYDNFNVVVQKYIKILEPLREMQVQISNQLKKMGFEGTIHGLIVDIDFYNHIMVNPIDGSITFYYSPVFGEVQKFESFYEQLNFMGHTSLLEESKSDIKNNILVVSEANKLIKVKDYTVSNELMTVSRTDGAYGVSRAVSPLQRIFTGHVLRDFDLGLMDSEDPSPRKRLKSWFGRIYGDYDLKDYLVVGDNLGDFVTLMGTNGKKSTVSVIKMKSVIQRKKACWITKDTSDTIQIIERNNMYDQKTAKIWLEAILHENKILEKH</sequence>
<dbReference type="AlphaFoldDB" id="A0A6N2VAG7"/>
<organism evidence="1">
    <name type="scientific">Blautia hansenii</name>
    <name type="common">Ruminococcus hansenii</name>
    <dbReference type="NCBI Taxonomy" id="1322"/>
    <lineage>
        <taxon>Bacteria</taxon>
        <taxon>Bacillati</taxon>
        <taxon>Bacillota</taxon>
        <taxon>Clostridia</taxon>
        <taxon>Lachnospirales</taxon>
        <taxon>Lachnospiraceae</taxon>
        <taxon>Blautia</taxon>
    </lineage>
</organism>